<evidence type="ECO:0000259" key="2">
    <source>
        <dbReference type="Pfam" id="PF05627"/>
    </source>
</evidence>
<feature type="compositionally biased region" description="Basic and acidic residues" evidence="1">
    <location>
        <begin position="103"/>
        <end position="113"/>
    </location>
</feature>
<dbReference type="Proteomes" id="UP001396334">
    <property type="component" value="Unassembled WGS sequence"/>
</dbReference>
<name>A0ABR2TUE5_9ROSI</name>
<dbReference type="Pfam" id="PF05627">
    <property type="entry name" value="AvrRpt-cleavage"/>
    <property type="match status" value="2"/>
</dbReference>
<gene>
    <name evidence="3" type="ORF">V6N11_016165</name>
</gene>
<organism evidence="3 4">
    <name type="scientific">Hibiscus sabdariffa</name>
    <name type="common">roselle</name>
    <dbReference type="NCBI Taxonomy" id="183260"/>
    <lineage>
        <taxon>Eukaryota</taxon>
        <taxon>Viridiplantae</taxon>
        <taxon>Streptophyta</taxon>
        <taxon>Embryophyta</taxon>
        <taxon>Tracheophyta</taxon>
        <taxon>Spermatophyta</taxon>
        <taxon>Magnoliopsida</taxon>
        <taxon>eudicotyledons</taxon>
        <taxon>Gunneridae</taxon>
        <taxon>Pentapetalae</taxon>
        <taxon>rosids</taxon>
        <taxon>malvids</taxon>
        <taxon>Malvales</taxon>
        <taxon>Malvaceae</taxon>
        <taxon>Malvoideae</taxon>
        <taxon>Hibiscus</taxon>
    </lineage>
</organism>
<feature type="domain" description="RIN4 pathogenic type III effector avirulence factor Avr cleavage site" evidence="2">
    <location>
        <begin position="8"/>
        <end position="35"/>
    </location>
</feature>
<reference evidence="3 4" key="1">
    <citation type="journal article" date="2024" name="G3 (Bethesda)">
        <title>Genome assembly of Hibiscus sabdariffa L. provides insights into metabolisms of medicinal natural products.</title>
        <authorList>
            <person name="Kim T."/>
        </authorList>
    </citation>
    <scope>NUCLEOTIDE SEQUENCE [LARGE SCALE GENOMIC DNA]</scope>
    <source>
        <strain evidence="3">TK-2024</strain>
        <tissue evidence="3">Old leaves</tissue>
    </source>
</reference>
<evidence type="ECO:0000256" key="1">
    <source>
        <dbReference type="SAM" id="MobiDB-lite"/>
    </source>
</evidence>
<feature type="compositionally biased region" description="Polar residues" evidence="1">
    <location>
        <begin position="239"/>
        <end position="259"/>
    </location>
</feature>
<feature type="region of interest" description="Disordered" evidence="1">
    <location>
        <begin position="231"/>
        <end position="260"/>
    </location>
</feature>
<dbReference type="PANTHER" id="PTHR33159:SF6">
    <property type="entry name" value="RPM1-INTERACTING PROTEIN 4"/>
    <property type="match status" value="1"/>
</dbReference>
<dbReference type="InterPro" id="IPR040387">
    <property type="entry name" value="RIN4/NOI4"/>
</dbReference>
<keyword evidence="4" id="KW-1185">Reference proteome</keyword>
<dbReference type="InterPro" id="IPR008700">
    <property type="entry name" value="TypeIII_avirulence_cleave"/>
</dbReference>
<sequence length="610" mass="67137">MAQRQQLSHVPKFGNWEGEENVPYTVYFDKARQGRGGGKIVNPNDPQESPDLHQDLVAPTRSNPASRAKPEVDESVGQGPARRVHERRRSREDGYLRQYADSPTRDNVNRRPSGDTTPSRYGRGVSTGEAPKRPTRSSIGSENSLEKSPLHHQARVTGRSSMPSPAWEGKTPYDSSHGTPGRSRLRPSARGDESPDKSAAVPKFGDWDESNPASADGYTHIFNKVREERNNGGKVQGMSGDQSPYNNAQNRKPTNSSAAKSCCLPWSGRKLRWVKHEDSVDAKSLGHPQALTKFCYYGWLEAFALCLRIARAGLGIDHPQSAETLRLRPIQGNVFGVAFRNAAEETGAGFFHEQFESSWTVLDADAVNSFMVRLTENFQYVSYSYQAFVGFIEAEIIGSTLKNHKLNMSTLEVRGPSLRGYRRRKAVLDLNVPPSEIRELEGTSQQAGYEEQTSQSVQLGPPATIDVEAIDDDVIESSAIAFAEAQNNSRRSRGRTVVDVDSVGVAHIPPLPGWGSTHTNQNRLRRLPPSSRVINLECSTQSVVEEIIKPQPPPKEPTFNCPICMGPLTEEMSTRLTDNRSCPSTSGKEAIQLVGVGGANFGISDLSVQF</sequence>
<dbReference type="PANTHER" id="PTHR33159">
    <property type="entry name" value="RPM1-INTERACTING PROTEIN 4 (RIN4) FAMILY PROTEIN"/>
    <property type="match status" value="1"/>
</dbReference>
<accession>A0ABR2TUE5</accession>
<comment type="caution">
    <text evidence="3">The sequence shown here is derived from an EMBL/GenBank/DDBJ whole genome shotgun (WGS) entry which is preliminary data.</text>
</comment>
<feature type="region of interest" description="Disordered" evidence="1">
    <location>
        <begin position="1"/>
        <end position="212"/>
    </location>
</feature>
<protein>
    <recommendedName>
        <fullName evidence="2">RIN4 pathogenic type III effector avirulence factor Avr cleavage site domain-containing protein</fullName>
    </recommendedName>
</protein>
<feature type="domain" description="RIN4 pathogenic type III effector avirulence factor Avr cleavage site" evidence="2">
    <location>
        <begin position="197"/>
        <end position="229"/>
    </location>
</feature>
<dbReference type="EMBL" id="JBBPBN010000004">
    <property type="protein sequence ID" value="KAK9041041.1"/>
    <property type="molecule type" value="Genomic_DNA"/>
</dbReference>
<evidence type="ECO:0000313" key="3">
    <source>
        <dbReference type="EMBL" id="KAK9041041.1"/>
    </source>
</evidence>
<proteinExistence type="predicted"/>
<evidence type="ECO:0000313" key="4">
    <source>
        <dbReference type="Proteomes" id="UP001396334"/>
    </source>
</evidence>